<dbReference type="GO" id="GO:0016620">
    <property type="term" value="F:oxidoreductase activity, acting on the aldehyde or oxo group of donors, NAD or NADP as acceptor"/>
    <property type="evidence" value="ECO:0007669"/>
    <property type="project" value="InterPro"/>
</dbReference>
<protein>
    <submittedName>
        <fullName evidence="6">Salicylaldehyde dehydrogenase</fullName>
    </submittedName>
</protein>
<dbReference type="OrthoDB" id="9812625at2"/>
<keyword evidence="2" id="KW-0521">NADP</keyword>
<evidence type="ECO:0000256" key="1">
    <source>
        <dbReference type="ARBA" id="ARBA00009986"/>
    </source>
</evidence>
<keyword evidence="3" id="KW-0560">Oxidoreductase</keyword>
<evidence type="ECO:0000256" key="2">
    <source>
        <dbReference type="ARBA" id="ARBA00022857"/>
    </source>
</evidence>
<evidence type="ECO:0000259" key="5">
    <source>
        <dbReference type="Pfam" id="PF00171"/>
    </source>
</evidence>
<gene>
    <name evidence="6" type="ORF">BB934_00370</name>
</gene>
<dbReference type="RefSeq" id="WP_099507840.1">
    <property type="nucleotide sequence ID" value="NZ_CP016616.1"/>
</dbReference>
<proteinExistence type="inferred from homology"/>
<comment type="similarity">
    <text evidence="1">Belongs to the aldehyde dehydrogenase family.</text>
</comment>
<evidence type="ECO:0000256" key="3">
    <source>
        <dbReference type="ARBA" id="ARBA00023002"/>
    </source>
</evidence>
<name>A0A1B2EA55_9HYPH</name>
<dbReference type="FunFam" id="3.40.605.10:FF:000012">
    <property type="entry name" value="NAD-dependent succinate-semialdehyde dehydrogenase"/>
    <property type="match status" value="1"/>
</dbReference>
<reference evidence="6" key="1">
    <citation type="submission" date="2016-07" db="EMBL/GenBank/DDBJ databases">
        <title>Microvirga ossetica sp. nov. a new species of rhizobia isolated from root nodules of the legume species Vicia alpestris Steven originated from North Ossetia region in the Caucasus.</title>
        <authorList>
            <person name="Safronova V.I."/>
            <person name="Kuznetsova I.G."/>
            <person name="Sazanova A.L."/>
            <person name="Belimov A."/>
            <person name="Andronov E."/>
            <person name="Osledkin Y.S."/>
            <person name="Onishchuk O.P."/>
            <person name="Kurchak O.N."/>
            <person name="Shaposhnikov A.I."/>
            <person name="Willems A."/>
            <person name="Tikhonovich I.A."/>
        </authorList>
    </citation>
    <scope>NUCLEOTIDE SEQUENCE [LARGE SCALE GENOMIC DNA]</scope>
    <source>
        <strain evidence="6">V5/3M</strain>
    </source>
</reference>
<dbReference type="AlphaFoldDB" id="A0A1B2EA55"/>
<dbReference type="Pfam" id="PF00171">
    <property type="entry name" value="Aldedh"/>
    <property type="match status" value="1"/>
</dbReference>
<dbReference type="InterPro" id="IPR015590">
    <property type="entry name" value="Aldehyde_DH_dom"/>
</dbReference>
<feature type="domain" description="Aldehyde dehydrogenase" evidence="5">
    <location>
        <begin position="17"/>
        <end position="472"/>
    </location>
</feature>
<dbReference type="Gene3D" id="3.40.309.10">
    <property type="entry name" value="Aldehyde Dehydrogenase, Chain A, domain 2"/>
    <property type="match status" value="1"/>
</dbReference>
<dbReference type="Gene3D" id="3.40.605.10">
    <property type="entry name" value="Aldehyde Dehydrogenase, Chain A, domain 1"/>
    <property type="match status" value="1"/>
</dbReference>
<evidence type="ECO:0000256" key="4">
    <source>
        <dbReference type="ARBA" id="ARBA00023027"/>
    </source>
</evidence>
<dbReference type="FunFam" id="3.40.309.10:FF:000010">
    <property type="entry name" value="Gamma-aminobutyraldehyde dehydrogenase"/>
    <property type="match status" value="1"/>
</dbReference>
<sequence>MLDINLLIDDRDVAASTGATFERRDPITGDVASRAAAASVADAQAAADAAAAAFPAWSKLGPNARRAALLKAADLLEGRAADFVNLMATEIGATAGWAQFNVKLAAGMLREAASLTTQITGEIIPSDKPGCVSMAVRQPAGVVLGIAPWNAPVILGVRAIATPLACGNTVVLKASEICPGTHRLIGAVLREAGLPAGVVNVITNAPEDAGEIIESLIAHPAVRRINFTGSTRVGRIIAETAARFLKPVLLELGGKASLVVLDDADLDAAVAASAFGAFMNQGQICMSTERIVVDNAVADDFVAKLAAKAESLQAGNPRHGNFALGSLVGAEAAERIGGLVNDAVSKGARLLAGGRVDGTVMSATVLDQVTPAMRLYGEESFGPVVCVIRATGVEEAVRIANDTEYGLSAAVFGRDITRALDVAHRIDSGICHINGATVHDEAQMPFGGVKASGYGRFGGKAGISEFTELRWITIETGPQHFPI</sequence>
<dbReference type="PANTHER" id="PTHR42986">
    <property type="entry name" value="BENZALDEHYDE DEHYDROGENASE YFMT"/>
    <property type="match status" value="1"/>
</dbReference>
<organism evidence="6">
    <name type="scientific">Microvirga ossetica</name>
    <dbReference type="NCBI Taxonomy" id="1882682"/>
    <lineage>
        <taxon>Bacteria</taxon>
        <taxon>Pseudomonadati</taxon>
        <taxon>Pseudomonadota</taxon>
        <taxon>Alphaproteobacteria</taxon>
        <taxon>Hyphomicrobiales</taxon>
        <taxon>Methylobacteriaceae</taxon>
        <taxon>Microvirga</taxon>
    </lineage>
</organism>
<dbReference type="EMBL" id="CP016616">
    <property type="protein sequence ID" value="ANY76865.1"/>
    <property type="molecule type" value="Genomic_DNA"/>
</dbReference>
<dbReference type="CDD" id="cd07105">
    <property type="entry name" value="ALDH_SaliADH"/>
    <property type="match status" value="1"/>
</dbReference>
<dbReference type="InterPro" id="IPR016162">
    <property type="entry name" value="Ald_DH_N"/>
</dbReference>
<dbReference type="SUPFAM" id="SSF53720">
    <property type="entry name" value="ALDH-like"/>
    <property type="match status" value="1"/>
</dbReference>
<keyword evidence="4" id="KW-0520">NAD</keyword>
<accession>A0A1B2EA55</accession>
<dbReference type="InterPro" id="IPR016163">
    <property type="entry name" value="Ald_DH_C"/>
</dbReference>
<dbReference type="PANTHER" id="PTHR42986:SF1">
    <property type="entry name" value="BENZALDEHYDE DEHYDROGENASE YFMT"/>
    <property type="match status" value="1"/>
</dbReference>
<dbReference type="KEGG" id="moc:BB934_00370"/>
<dbReference type="InterPro" id="IPR016161">
    <property type="entry name" value="Ald_DH/histidinol_DH"/>
</dbReference>
<evidence type="ECO:0000313" key="6">
    <source>
        <dbReference type="EMBL" id="ANY76865.1"/>
    </source>
</evidence>